<sequence length="639" mass="71271">MANQEQNLPQQEQPFVAAKQVSFNLEDIILNTNNEVALLYPEHINKEYFKCVSDFISKFCLRKPFTKSPNMYQEYLAEFWYSAKALENSKVSFSIPTCGIYGEVGLNTFRNAIGAHYLPHSSEYVAPPSIDVVRKWFPTIGYREEVSTKGTLKKSLLSPRWRLLMAQIIQCLGGKTGGFNQITNKDAIMLYILDNGSHIDYANIFWEDIILKLKKRQREKVVPYTRFLSLLIMHKMKENYGIDEVTLYPTQIFSVNNWALKPNQPKEPPLIAHMLDICALDKPVVFKAPKTSSRVESVSQGIKPRTKTGHKKPATSLKQPSVSSKEATKGGSSKAPNGSKTGHSKNRKEFSSAMDSNPSRPSVSTPVDTEMHKEDQQATGGPTSLGVTRHDFSTDFTVEADPGLSTPNDSIPPQQGMDEGTKSTSYDHIFAGTDLHVLTDQTKSVSEGLETVLTQPTTENGASFTAIHGDKEEASSTIKLEDLAKQVSQIQPSFKDLDSPEDDPVIIVDESDEDEPNAETEDTLLELEKNKAKAKATLLKAQPLFPNVEQLNEILVKSLQTEFSKILSSHDFSSSLPTELKDLPSKFNKLIEEIKGLKTQVHELEIELPKELKEIPTKLEDFTKAATCLTSQVAELKTL</sequence>
<organism evidence="3 4">
    <name type="scientific">Tanacetum coccineum</name>
    <dbReference type="NCBI Taxonomy" id="301880"/>
    <lineage>
        <taxon>Eukaryota</taxon>
        <taxon>Viridiplantae</taxon>
        <taxon>Streptophyta</taxon>
        <taxon>Embryophyta</taxon>
        <taxon>Tracheophyta</taxon>
        <taxon>Spermatophyta</taxon>
        <taxon>Magnoliopsida</taxon>
        <taxon>eudicotyledons</taxon>
        <taxon>Gunneridae</taxon>
        <taxon>Pentapetalae</taxon>
        <taxon>asterids</taxon>
        <taxon>campanulids</taxon>
        <taxon>Asterales</taxon>
        <taxon>Asteraceae</taxon>
        <taxon>Asteroideae</taxon>
        <taxon>Anthemideae</taxon>
        <taxon>Anthemidinae</taxon>
        <taxon>Tanacetum</taxon>
    </lineage>
</organism>
<gene>
    <name evidence="3" type="ORF">Tco_0857327</name>
</gene>
<dbReference type="Proteomes" id="UP001151760">
    <property type="component" value="Unassembled WGS sequence"/>
</dbReference>
<name>A0ABQ5B6B9_9ASTR</name>
<reference evidence="3" key="2">
    <citation type="submission" date="2022-01" db="EMBL/GenBank/DDBJ databases">
        <authorList>
            <person name="Yamashiro T."/>
            <person name="Shiraishi A."/>
            <person name="Satake H."/>
            <person name="Nakayama K."/>
        </authorList>
    </citation>
    <scope>NUCLEOTIDE SEQUENCE</scope>
</reference>
<proteinExistence type="predicted"/>
<feature type="coiled-coil region" evidence="1">
    <location>
        <begin position="587"/>
        <end position="614"/>
    </location>
</feature>
<protein>
    <recommendedName>
        <fullName evidence="5">Aminotransferase-like plant mobile domain-containing protein</fullName>
    </recommendedName>
</protein>
<feature type="region of interest" description="Disordered" evidence="2">
    <location>
        <begin position="290"/>
        <end position="425"/>
    </location>
</feature>
<keyword evidence="1" id="KW-0175">Coiled coil</keyword>
<evidence type="ECO:0000313" key="4">
    <source>
        <dbReference type="Proteomes" id="UP001151760"/>
    </source>
</evidence>
<evidence type="ECO:0000256" key="2">
    <source>
        <dbReference type="SAM" id="MobiDB-lite"/>
    </source>
</evidence>
<feature type="compositionally biased region" description="Polar residues" evidence="2">
    <location>
        <begin position="377"/>
        <end position="386"/>
    </location>
</feature>
<feature type="compositionally biased region" description="Basic residues" evidence="2">
    <location>
        <begin position="304"/>
        <end position="313"/>
    </location>
</feature>
<evidence type="ECO:0008006" key="5">
    <source>
        <dbReference type="Google" id="ProtNLM"/>
    </source>
</evidence>
<dbReference type="EMBL" id="BQNB010012976">
    <property type="protein sequence ID" value="GJT10285.1"/>
    <property type="molecule type" value="Genomic_DNA"/>
</dbReference>
<reference evidence="3" key="1">
    <citation type="journal article" date="2022" name="Int. J. Mol. Sci.">
        <title>Draft Genome of Tanacetum Coccineum: Genomic Comparison of Closely Related Tanacetum-Family Plants.</title>
        <authorList>
            <person name="Yamashiro T."/>
            <person name="Shiraishi A."/>
            <person name="Nakayama K."/>
            <person name="Satake H."/>
        </authorList>
    </citation>
    <scope>NUCLEOTIDE SEQUENCE</scope>
</reference>
<feature type="compositionally biased region" description="Polar residues" evidence="2">
    <location>
        <begin position="353"/>
        <end position="367"/>
    </location>
</feature>
<evidence type="ECO:0000256" key="1">
    <source>
        <dbReference type="SAM" id="Coils"/>
    </source>
</evidence>
<feature type="compositionally biased region" description="Polar residues" evidence="2">
    <location>
        <begin position="290"/>
        <end position="300"/>
    </location>
</feature>
<feature type="compositionally biased region" description="Polar residues" evidence="2">
    <location>
        <begin position="316"/>
        <end position="341"/>
    </location>
</feature>
<evidence type="ECO:0000313" key="3">
    <source>
        <dbReference type="EMBL" id="GJT10285.1"/>
    </source>
</evidence>
<keyword evidence="4" id="KW-1185">Reference proteome</keyword>
<comment type="caution">
    <text evidence="3">The sequence shown here is derived from an EMBL/GenBank/DDBJ whole genome shotgun (WGS) entry which is preliminary data.</text>
</comment>
<accession>A0ABQ5B6B9</accession>